<keyword evidence="2" id="KW-0521">NADP</keyword>
<dbReference type="GO" id="GO:0008831">
    <property type="term" value="F:dTDP-4-dehydrorhamnose reductase activity"/>
    <property type="evidence" value="ECO:0007669"/>
    <property type="project" value="UniProtKB-EC"/>
</dbReference>
<gene>
    <name evidence="4" type="ORF">FBF83_03405</name>
</gene>
<dbReference type="SUPFAM" id="SSF51735">
    <property type="entry name" value="NAD(P)-binding Rossmann-fold domains"/>
    <property type="match status" value="1"/>
</dbReference>
<dbReference type="EMBL" id="SWFM01000001">
    <property type="protein sequence ID" value="TKD71860.1"/>
    <property type="molecule type" value="Genomic_DNA"/>
</dbReference>
<dbReference type="AlphaFoldDB" id="A0A4U1MN24"/>
<comment type="caution">
    <text evidence="4">The sequence shown here is derived from an EMBL/GenBank/DDBJ whole genome shotgun (WGS) entry which is preliminary data.</text>
</comment>
<evidence type="ECO:0000256" key="2">
    <source>
        <dbReference type="RuleBase" id="RU364082"/>
    </source>
</evidence>
<dbReference type="Proteomes" id="UP000310541">
    <property type="component" value="Unassembled WGS sequence"/>
</dbReference>
<dbReference type="PANTHER" id="PTHR10491">
    <property type="entry name" value="DTDP-4-DEHYDRORHAMNOSE REDUCTASE"/>
    <property type="match status" value="1"/>
</dbReference>
<evidence type="ECO:0000313" key="5">
    <source>
        <dbReference type="Proteomes" id="UP000310541"/>
    </source>
</evidence>
<dbReference type="EC" id="1.1.1.133" evidence="2"/>
<dbReference type="CDD" id="cd05254">
    <property type="entry name" value="dTDP_HR_like_SDR_e"/>
    <property type="match status" value="1"/>
</dbReference>
<dbReference type="GO" id="GO:0005829">
    <property type="term" value="C:cytosol"/>
    <property type="evidence" value="ECO:0007669"/>
    <property type="project" value="TreeGrafter"/>
</dbReference>
<comment type="function">
    <text evidence="2">Catalyzes the reduction of dTDP-6-deoxy-L-lyxo-4-hexulose to yield dTDP-L-rhamnose.</text>
</comment>
<proteinExistence type="inferred from homology"/>
<dbReference type="PANTHER" id="PTHR10491:SF4">
    <property type="entry name" value="METHIONINE ADENOSYLTRANSFERASE 2 SUBUNIT BETA"/>
    <property type="match status" value="1"/>
</dbReference>
<accession>A0A4U1MN24</accession>
<evidence type="ECO:0000259" key="3">
    <source>
        <dbReference type="Pfam" id="PF04321"/>
    </source>
</evidence>
<dbReference type="InterPro" id="IPR036291">
    <property type="entry name" value="NAD(P)-bd_dom_sf"/>
</dbReference>
<dbReference type="Gene3D" id="3.40.50.720">
    <property type="entry name" value="NAD(P)-binding Rossmann-like Domain"/>
    <property type="match status" value="1"/>
</dbReference>
<dbReference type="RefSeq" id="WP_136945713.1">
    <property type="nucleotide sequence ID" value="NZ_SWFM01000001.1"/>
</dbReference>
<reference evidence="4 5" key="1">
    <citation type="submission" date="2019-04" db="EMBL/GenBank/DDBJ databases">
        <title>Genome sequence of Bacillus hwajinpoensis strain Y2.</title>
        <authorList>
            <person name="Fair J.L."/>
            <person name="Maclea K.S."/>
        </authorList>
    </citation>
    <scope>NUCLEOTIDE SEQUENCE [LARGE SCALE GENOMIC DNA]</scope>
    <source>
        <strain evidence="4 5">Y2</strain>
    </source>
</reference>
<feature type="domain" description="RmlD-like substrate binding" evidence="3">
    <location>
        <begin position="1"/>
        <end position="234"/>
    </location>
</feature>
<dbReference type="Pfam" id="PF04321">
    <property type="entry name" value="RmlD_sub_bind"/>
    <property type="match status" value="1"/>
</dbReference>
<protein>
    <recommendedName>
        <fullName evidence="2">dTDP-4-dehydrorhamnose reductase</fullName>
        <ecNumber evidence="2">1.1.1.133</ecNumber>
    </recommendedName>
</protein>
<organism evidence="4 5">
    <name type="scientific">Guptibacillus hwajinpoensis</name>
    <dbReference type="NCBI Taxonomy" id="208199"/>
    <lineage>
        <taxon>Bacteria</taxon>
        <taxon>Bacillati</taxon>
        <taxon>Bacillota</taxon>
        <taxon>Bacilli</taxon>
        <taxon>Bacillales</taxon>
        <taxon>Guptibacillaceae</taxon>
        <taxon>Guptibacillus</taxon>
    </lineage>
</organism>
<comment type="similarity">
    <text evidence="1 2">Belongs to the dTDP-4-dehydrorhamnose reductase family.</text>
</comment>
<dbReference type="InterPro" id="IPR029903">
    <property type="entry name" value="RmlD-like-bd"/>
</dbReference>
<name>A0A4U1MN24_9BACL</name>
<evidence type="ECO:0000256" key="1">
    <source>
        <dbReference type="ARBA" id="ARBA00010944"/>
    </source>
</evidence>
<dbReference type="OrthoDB" id="9803892at2"/>
<dbReference type="UniPathway" id="UPA00124"/>
<evidence type="ECO:0000313" key="4">
    <source>
        <dbReference type="EMBL" id="TKD71860.1"/>
    </source>
</evidence>
<dbReference type="GO" id="GO:0019305">
    <property type="term" value="P:dTDP-rhamnose biosynthetic process"/>
    <property type="evidence" value="ECO:0007669"/>
    <property type="project" value="UniProtKB-UniPathway"/>
</dbReference>
<dbReference type="InterPro" id="IPR005913">
    <property type="entry name" value="dTDP_dehydrorham_reduct"/>
</dbReference>
<keyword evidence="2" id="KW-0560">Oxidoreductase</keyword>
<comment type="pathway">
    <text evidence="2">Carbohydrate biosynthesis; dTDP-L-rhamnose biosynthesis.</text>
</comment>
<sequence>MKMLVLGGKGMAGHVIVKYFKEKKEWDVAYTSRDRSDLDSLYLDVFMQSKLEELIDDLRPDVVINAIGLLNDKANRNKAAAFKVNSLLPHQISKLTERYGGKLVHISTDCVFSGAKGDYTETDMRDGTSIYAKSKAVGEVISDRHLTIRTSIIGPELKEDGIGLFKWFMDQTGEIKGYQKMLWNGVTTLELAKAIDVLLQEQIVGLYHLGADKKISKHDLLITIQNVFQKDDVVIVPDDEIVLDRTIKNTRTDIHYHVPPYKEMLIELRNWLDHE</sequence>